<reference evidence="1 2" key="1">
    <citation type="submission" date="2023-09" db="EMBL/GenBank/DDBJ databases">
        <authorList>
            <person name="Wang M."/>
        </authorList>
    </citation>
    <scope>NUCLEOTIDE SEQUENCE [LARGE SCALE GENOMIC DNA]</scope>
    <source>
        <strain evidence="1">GT-2023</strain>
        <tissue evidence="1">Liver</tissue>
    </source>
</reference>
<sequence>MRADRLNERQIISGERCSLRSRPHGAEVSRENTDRGLNCSSAAMCLLKPQQTFLFLNELSSSSHYSANSRVKPGAADMKLAGRC</sequence>
<comment type="caution">
    <text evidence="1">The sequence shown here is derived from an EMBL/GenBank/DDBJ whole genome shotgun (WGS) entry which is preliminary data.</text>
</comment>
<evidence type="ECO:0000313" key="1">
    <source>
        <dbReference type="EMBL" id="KAL1258794.1"/>
    </source>
</evidence>
<proteinExistence type="predicted"/>
<organism evidence="1 2">
    <name type="scientific">Cirrhinus molitorella</name>
    <name type="common">mud carp</name>
    <dbReference type="NCBI Taxonomy" id="172907"/>
    <lineage>
        <taxon>Eukaryota</taxon>
        <taxon>Metazoa</taxon>
        <taxon>Chordata</taxon>
        <taxon>Craniata</taxon>
        <taxon>Vertebrata</taxon>
        <taxon>Euteleostomi</taxon>
        <taxon>Actinopterygii</taxon>
        <taxon>Neopterygii</taxon>
        <taxon>Teleostei</taxon>
        <taxon>Ostariophysi</taxon>
        <taxon>Cypriniformes</taxon>
        <taxon>Cyprinidae</taxon>
        <taxon>Labeoninae</taxon>
        <taxon>Labeonini</taxon>
        <taxon>Cirrhinus</taxon>
    </lineage>
</organism>
<protein>
    <submittedName>
        <fullName evidence="1">Uncharacterized protein</fullName>
    </submittedName>
</protein>
<dbReference type="Proteomes" id="UP001558613">
    <property type="component" value="Unassembled WGS sequence"/>
</dbReference>
<dbReference type="EMBL" id="JAYMGO010000016">
    <property type="protein sequence ID" value="KAL1258794.1"/>
    <property type="molecule type" value="Genomic_DNA"/>
</dbReference>
<name>A0ABR3M4D3_9TELE</name>
<accession>A0ABR3M4D3</accession>
<keyword evidence="2" id="KW-1185">Reference proteome</keyword>
<gene>
    <name evidence="1" type="ORF">QQF64_009371</name>
</gene>
<evidence type="ECO:0000313" key="2">
    <source>
        <dbReference type="Proteomes" id="UP001558613"/>
    </source>
</evidence>